<protein>
    <recommendedName>
        <fullName evidence="2 7">Thioredoxin</fullName>
    </recommendedName>
</protein>
<dbReference type="Gene3D" id="3.40.30.10">
    <property type="entry name" value="Glutaredoxin"/>
    <property type="match status" value="1"/>
</dbReference>
<keyword evidence="13" id="KW-1185">Reference proteome</keyword>
<evidence type="ECO:0000256" key="10">
    <source>
        <dbReference type="PIRSR" id="PIRSR000077-4"/>
    </source>
</evidence>
<dbReference type="KEGG" id="plut:EI981_01325"/>
<feature type="active site" description="Nucleophile" evidence="9">
    <location>
        <position position="30"/>
    </location>
</feature>
<evidence type="ECO:0000256" key="8">
    <source>
        <dbReference type="PIRNR" id="PIRNR000077"/>
    </source>
</evidence>
<keyword evidence="6 10" id="KW-0676">Redox-active center</keyword>
<name>A0A3Q9I822_9BACL</name>
<dbReference type="GO" id="GO:0015035">
    <property type="term" value="F:protein-disulfide reductase activity"/>
    <property type="evidence" value="ECO:0007669"/>
    <property type="project" value="UniProtKB-UniRule"/>
</dbReference>
<dbReference type="InterPro" id="IPR017937">
    <property type="entry name" value="Thioredoxin_CS"/>
</dbReference>
<dbReference type="CDD" id="cd02947">
    <property type="entry name" value="TRX_family"/>
    <property type="match status" value="1"/>
</dbReference>
<dbReference type="PRINTS" id="PR00421">
    <property type="entry name" value="THIOREDOXIN"/>
</dbReference>
<dbReference type="GO" id="GO:0005829">
    <property type="term" value="C:cytosol"/>
    <property type="evidence" value="ECO:0007669"/>
    <property type="project" value="TreeGrafter"/>
</dbReference>
<proteinExistence type="inferred from homology"/>
<dbReference type="PIRSF" id="PIRSF000077">
    <property type="entry name" value="Thioredoxin"/>
    <property type="match status" value="1"/>
</dbReference>
<dbReference type="PANTHER" id="PTHR45663:SF11">
    <property type="entry name" value="GEO12009P1"/>
    <property type="match status" value="1"/>
</dbReference>
<feature type="domain" description="Thioredoxin" evidence="11">
    <location>
        <begin position="1"/>
        <end position="105"/>
    </location>
</feature>
<dbReference type="Proteomes" id="UP000270678">
    <property type="component" value="Chromosome"/>
</dbReference>
<feature type="site" description="Contributes to redox potential value" evidence="9">
    <location>
        <position position="32"/>
    </location>
</feature>
<keyword evidence="4" id="KW-0249">Electron transport</keyword>
<evidence type="ECO:0000313" key="13">
    <source>
        <dbReference type="Proteomes" id="UP000270678"/>
    </source>
</evidence>
<dbReference type="PANTHER" id="PTHR45663">
    <property type="entry name" value="GEO12009P1"/>
    <property type="match status" value="1"/>
</dbReference>
<evidence type="ECO:0000256" key="6">
    <source>
        <dbReference type="ARBA" id="ARBA00023284"/>
    </source>
</evidence>
<gene>
    <name evidence="12" type="primary">trxA</name>
    <name evidence="12" type="ORF">EI981_01325</name>
</gene>
<evidence type="ECO:0000259" key="11">
    <source>
        <dbReference type="PROSITE" id="PS51352"/>
    </source>
</evidence>
<dbReference type="NCBIfam" id="TIGR01068">
    <property type="entry name" value="thioredoxin"/>
    <property type="match status" value="1"/>
</dbReference>
<sequence length="105" mass="11652">MSTVNVTDSSLEQVIQNNKLVLLDFWAPWCGPCRIIGPILEQLADELGSEVLVAKLNVDDNQLSAAKYRIQGIPTLKLFHNGKEVETFVGVQPLQTLKSAIKQYV</sequence>
<dbReference type="OrthoDB" id="9790390at2"/>
<dbReference type="AlphaFoldDB" id="A0A3Q9I822"/>
<dbReference type="PROSITE" id="PS00194">
    <property type="entry name" value="THIOREDOXIN_1"/>
    <property type="match status" value="1"/>
</dbReference>
<evidence type="ECO:0000256" key="3">
    <source>
        <dbReference type="ARBA" id="ARBA00022448"/>
    </source>
</evidence>
<evidence type="ECO:0000256" key="2">
    <source>
        <dbReference type="ARBA" id="ARBA00020570"/>
    </source>
</evidence>
<evidence type="ECO:0000313" key="12">
    <source>
        <dbReference type="EMBL" id="AZS13259.1"/>
    </source>
</evidence>
<organism evidence="12 13">
    <name type="scientific">Paenibacillus lutimineralis</name>
    <dbReference type="NCBI Taxonomy" id="2707005"/>
    <lineage>
        <taxon>Bacteria</taxon>
        <taxon>Bacillati</taxon>
        <taxon>Bacillota</taxon>
        <taxon>Bacilli</taxon>
        <taxon>Bacillales</taxon>
        <taxon>Paenibacillaceae</taxon>
        <taxon>Paenibacillus</taxon>
    </lineage>
</organism>
<dbReference type="RefSeq" id="WP_126994755.1">
    <property type="nucleotide sequence ID" value="NZ_CP034346.1"/>
</dbReference>
<dbReference type="Pfam" id="PF00085">
    <property type="entry name" value="Thioredoxin"/>
    <property type="match status" value="1"/>
</dbReference>
<evidence type="ECO:0000256" key="9">
    <source>
        <dbReference type="PIRSR" id="PIRSR000077-1"/>
    </source>
</evidence>
<dbReference type="InterPro" id="IPR036249">
    <property type="entry name" value="Thioredoxin-like_sf"/>
</dbReference>
<dbReference type="FunFam" id="3.40.30.10:FF:000001">
    <property type="entry name" value="Thioredoxin"/>
    <property type="match status" value="1"/>
</dbReference>
<dbReference type="GO" id="GO:0045454">
    <property type="term" value="P:cell redox homeostasis"/>
    <property type="evidence" value="ECO:0007669"/>
    <property type="project" value="TreeGrafter"/>
</dbReference>
<accession>A0A3Q9I822</accession>
<evidence type="ECO:0000256" key="1">
    <source>
        <dbReference type="ARBA" id="ARBA00008987"/>
    </source>
</evidence>
<feature type="site" description="Deprotonates C-terminal active site Cys" evidence="9">
    <location>
        <position position="24"/>
    </location>
</feature>
<keyword evidence="3" id="KW-0813">Transport</keyword>
<keyword evidence="5 10" id="KW-1015">Disulfide bond</keyword>
<dbReference type="EMBL" id="CP034346">
    <property type="protein sequence ID" value="AZS13259.1"/>
    <property type="molecule type" value="Genomic_DNA"/>
</dbReference>
<feature type="active site" description="Nucleophile" evidence="9">
    <location>
        <position position="33"/>
    </location>
</feature>
<dbReference type="InterPro" id="IPR005746">
    <property type="entry name" value="Thioredoxin"/>
</dbReference>
<comment type="similarity">
    <text evidence="1 8">Belongs to the thioredoxin family.</text>
</comment>
<feature type="site" description="Contributes to redox potential value" evidence="9">
    <location>
        <position position="31"/>
    </location>
</feature>
<dbReference type="PROSITE" id="PS51352">
    <property type="entry name" value="THIOREDOXIN_2"/>
    <property type="match status" value="1"/>
</dbReference>
<dbReference type="SUPFAM" id="SSF52833">
    <property type="entry name" value="Thioredoxin-like"/>
    <property type="match status" value="1"/>
</dbReference>
<evidence type="ECO:0000256" key="4">
    <source>
        <dbReference type="ARBA" id="ARBA00022982"/>
    </source>
</evidence>
<evidence type="ECO:0000256" key="5">
    <source>
        <dbReference type="ARBA" id="ARBA00023157"/>
    </source>
</evidence>
<evidence type="ECO:0000256" key="7">
    <source>
        <dbReference type="NCBIfam" id="TIGR01068"/>
    </source>
</evidence>
<reference evidence="13" key="1">
    <citation type="submission" date="2018-12" db="EMBL/GenBank/DDBJ databases">
        <title>Complete genome sequence of Paenibacillus sp. MBLB1234.</title>
        <authorList>
            <person name="Nam Y.-D."/>
            <person name="Kang J."/>
            <person name="Chung W.-H."/>
            <person name="Park Y.S."/>
        </authorList>
    </citation>
    <scope>NUCLEOTIDE SEQUENCE [LARGE SCALE GENOMIC DNA]</scope>
    <source>
        <strain evidence="13">MBLB1234</strain>
    </source>
</reference>
<feature type="disulfide bond" description="Redox-active" evidence="10">
    <location>
        <begin position="30"/>
        <end position="33"/>
    </location>
</feature>
<dbReference type="InterPro" id="IPR013766">
    <property type="entry name" value="Thioredoxin_domain"/>
</dbReference>